<evidence type="ECO:0000256" key="1">
    <source>
        <dbReference type="SAM" id="MobiDB-lite"/>
    </source>
</evidence>
<accession>A0A0J6CVK8</accession>
<dbReference type="OrthoDB" id="2869578at2"/>
<feature type="chain" id="PRO_5039156283" description="DUF4352 domain-containing protein" evidence="2">
    <location>
        <begin position="19"/>
        <end position="228"/>
    </location>
</feature>
<proteinExistence type="predicted"/>
<evidence type="ECO:0000256" key="2">
    <source>
        <dbReference type="SAM" id="SignalP"/>
    </source>
</evidence>
<evidence type="ECO:0008006" key="5">
    <source>
        <dbReference type="Google" id="ProtNLM"/>
    </source>
</evidence>
<feature type="region of interest" description="Disordered" evidence="1">
    <location>
        <begin position="21"/>
        <end position="62"/>
    </location>
</feature>
<dbReference type="EMBL" id="LELK01000004">
    <property type="protein sequence ID" value="KMM37225.1"/>
    <property type="molecule type" value="Genomic_DNA"/>
</dbReference>
<feature type="compositionally biased region" description="Low complexity" evidence="1">
    <location>
        <begin position="27"/>
        <end position="38"/>
    </location>
</feature>
<organism evidence="3 4">
    <name type="scientific">Guptibacillus hwajinpoensis</name>
    <dbReference type="NCBI Taxonomy" id="208199"/>
    <lineage>
        <taxon>Bacteria</taxon>
        <taxon>Bacillati</taxon>
        <taxon>Bacillota</taxon>
        <taxon>Bacilli</taxon>
        <taxon>Bacillales</taxon>
        <taxon>Guptibacillaceae</taxon>
        <taxon>Guptibacillus</taxon>
    </lineage>
</organism>
<evidence type="ECO:0000313" key="3">
    <source>
        <dbReference type="EMBL" id="KMM37225.1"/>
    </source>
</evidence>
<evidence type="ECO:0000313" key="4">
    <source>
        <dbReference type="Proteomes" id="UP000035996"/>
    </source>
</evidence>
<feature type="compositionally biased region" description="Acidic residues" evidence="1">
    <location>
        <begin position="52"/>
        <end position="62"/>
    </location>
</feature>
<dbReference type="AlphaFoldDB" id="A0A0J6CVK8"/>
<dbReference type="Proteomes" id="UP000035996">
    <property type="component" value="Unassembled WGS sequence"/>
</dbReference>
<protein>
    <recommendedName>
        <fullName evidence="5">DUF4352 domain-containing protein</fullName>
    </recommendedName>
</protein>
<reference evidence="3" key="1">
    <citation type="submission" date="2015-06" db="EMBL/GenBank/DDBJ databases">
        <authorList>
            <person name="Liu B."/>
            <person name="Wang J."/>
            <person name="Zhu Y."/>
            <person name="Liu G."/>
            <person name="Chen Q."/>
            <person name="Zheng C."/>
            <person name="Che J."/>
            <person name="Ge C."/>
            <person name="Shi H."/>
            <person name="Pan Z."/>
            <person name="Liu X."/>
        </authorList>
    </citation>
    <scope>NUCLEOTIDE SEQUENCE [LARGE SCALE GENOMIC DNA]</scope>
    <source>
        <strain evidence="3">DSM 16346</strain>
    </source>
</reference>
<gene>
    <name evidence="3" type="ORF">AB986_15270</name>
</gene>
<keyword evidence="4" id="KW-1185">Reference proteome</keyword>
<dbReference type="STRING" id="157733.AB986_15270"/>
<dbReference type="RefSeq" id="WP_048312093.1">
    <property type="nucleotide sequence ID" value="NZ_CP119526.1"/>
</dbReference>
<sequence length="228" mass="25122">MRKSLVLLFMGAILVLGACGSNESQGNTSTNANSSANDSNEEGKQEEPKDEAAEDDGNDTLDTIGEIEENEGVKAKLLGLWNEGQPVHEGDFSVTLNSVKLIELQEIDEEFKQGIMMMTSTDELETPAQYLQVEYTVQNNTDTAVWWNDIDQILFGKKQIDVMMNDFIMTNDEPTDTILSGTEYNGTVGVLVSNPDADNVKLSFSDVYTEEGMDTVAKTKEVDLTLNK</sequence>
<name>A0A0J6CVK8_9BACL</name>
<feature type="signal peptide" evidence="2">
    <location>
        <begin position="1"/>
        <end position="18"/>
    </location>
</feature>
<feature type="compositionally biased region" description="Basic and acidic residues" evidence="1">
    <location>
        <begin position="41"/>
        <end position="51"/>
    </location>
</feature>
<dbReference type="PROSITE" id="PS51257">
    <property type="entry name" value="PROKAR_LIPOPROTEIN"/>
    <property type="match status" value="1"/>
</dbReference>
<comment type="caution">
    <text evidence="3">The sequence shown here is derived from an EMBL/GenBank/DDBJ whole genome shotgun (WGS) entry which is preliminary data.</text>
</comment>
<keyword evidence="2" id="KW-0732">Signal</keyword>